<sequence length="631" mass="72417">MNNAGLGAGKPAAKESKKGQVARLAELYYSGIARQKRVNERLDRLRVSAKELKNCTFKPEITALAKALEPLGVTGDSQQVVGSNKSPALDSLYYRGVELRKRVEKRLDSLRVKTSETKHCTFKPEITVYAKTMERSGSLTRCQRHNRQMRQRMLLESWKARDQRECRAMPAISRGSELIVQRARSRSACLLPVEDRLYMDSVRRQYKMEEERTQQEPTPLRRSSSDMDALIHRLYEFEEKRIMSVERLREKIWSEAKPKCRYESNGEFVERLFRAVPKQKPRKDEPRPSFEPHINGNSKGLSVRAYRRRLEQWYRLWSRQWSPDTTEEKAQLIGLEHIATLKKIDEVLQLYGITKRCTLDRFCSALEAYEKEQGVQGWRLCSLPMKVHVNEQLTFAPVTHSSRNAKEDCVPVHERLYEIARAKQHRWKEEERRMVDHSPERGARNEGTMDPLSRNNSNRSARECVEVKEKPPLPPPSSPRVCDTDGFSDCRSVELSSLSTSYVSDTIPAGFSPPPIWLTPEFIKIVEELQHVINEPSRAGETSASCTGDNVGAASRYVQEGVAPSSGGSRVKKRKKKKSYQGGGPFSGELLLECAASRRQSFSSDVSARRREARDSERHLRRVGKMLYRSM</sequence>
<dbReference type="PANTHER" id="PTHR37028">
    <property type="entry name" value="UNNAMED PRODUCT-RELATED"/>
    <property type="match status" value="1"/>
</dbReference>
<reference evidence="2" key="1">
    <citation type="journal article" date="2012" name="Proc. Natl. Acad. Sci. U.S.A.">
        <title>Antigenic diversity is generated by distinct evolutionary mechanisms in African trypanosome species.</title>
        <authorList>
            <person name="Jackson A.P."/>
            <person name="Berry A."/>
            <person name="Aslett M."/>
            <person name="Allison H.C."/>
            <person name="Burton P."/>
            <person name="Vavrova-Anderson J."/>
            <person name="Brown R."/>
            <person name="Browne H."/>
            <person name="Corton N."/>
            <person name="Hauser H."/>
            <person name="Gamble J."/>
            <person name="Gilderthorp R."/>
            <person name="Marcello L."/>
            <person name="McQuillan J."/>
            <person name="Otto T.D."/>
            <person name="Quail M.A."/>
            <person name="Sanders M.J."/>
            <person name="van Tonder A."/>
            <person name="Ginger M.L."/>
            <person name="Field M.C."/>
            <person name="Barry J.D."/>
            <person name="Hertz-Fowler C."/>
            <person name="Berriman M."/>
        </authorList>
    </citation>
    <scope>NUCLEOTIDE SEQUENCE</scope>
    <source>
        <strain evidence="2">IL3000</strain>
    </source>
</reference>
<accession>G0UV38</accession>
<feature type="compositionally biased region" description="Basic and acidic residues" evidence="1">
    <location>
        <begin position="429"/>
        <end position="444"/>
    </location>
</feature>
<dbReference type="VEuPathDB" id="TriTrypDB:TcIL3000_10_110"/>
<name>G0UV38_TRYCI</name>
<protein>
    <submittedName>
        <fullName evidence="2">Uncharacterized protein TCIL3000_10_110</fullName>
    </submittedName>
</protein>
<organism evidence="2">
    <name type="scientific">Trypanosoma congolense (strain IL3000)</name>
    <dbReference type="NCBI Taxonomy" id="1068625"/>
    <lineage>
        <taxon>Eukaryota</taxon>
        <taxon>Discoba</taxon>
        <taxon>Euglenozoa</taxon>
        <taxon>Kinetoplastea</taxon>
        <taxon>Metakinetoplastina</taxon>
        <taxon>Trypanosomatida</taxon>
        <taxon>Trypanosomatidae</taxon>
        <taxon>Trypanosoma</taxon>
        <taxon>Nannomonas</taxon>
    </lineage>
</organism>
<dbReference type="AlphaFoldDB" id="G0UV38"/>
<feature type="compositionally biased region" description="Basic and acidic residues" evidence="1">
    <location>
        <begin position="460"/>
        <end position="471"/>
    </location>
</feature>
<dbReference type="EMBL" id="HE575323">
    <property type="protein sequence ID" value="CCC93252.1"/>
    <property type="molecule type" value="Genomic_DNA"/>
</dbReference>
<feature type="region of interest" description="Disordered" evidence="1">
    <location>
        <begin position="429"/>
        <end position="481"/>
    </location>
</feature>
<dbReference type="PANTHER" id="PTHR37028:SF4">
    <property type="entry name" value="ALMS MOTIF DOMAIN-CONTAINING PROTEIN"/>
    <property type="match status" value="1"/>
</dbReference>
<feature type="compositionally biased region" description="Basic residues" evidence="1">
    <location>
        <begin position="570"/>
        <end position="579"/>
    </location>
</feature>
<gene>
    <name evidence="2" type="ORF">TCIL3000_10_110</name>
</gene>
<evidence type="ECO:0000256" key="1">
    <source>
        <dbReference type="SAM" id="MobiDB-lite"/>
    </source>
</evidence>
<evidence type="ECO:0000313" key="2">
    <source>
        <dbReference type="EMBL" id="CCC93252.1"/>
    </source>
</evidence>
<feature type="region of interest" description="Disordered" evidence="1">
    <location>
        <begin position="559"/>
        <end position="582"/>
    </location>
</feature>
<proteinExistence type="predicted"/>